<protein>
    <submittedName>
        <fullName evidence="3">YceI family protein</fullName>
    </submittedName>
</protein>
<keyword evidence="1" id="KW-0732">Signal</keyword>
<name>A0ABS2JQV3_9GAMM</name>
<feature type="chain" id="PRO_5047367984" evidence="1">
    <location>
        <begin position="23"/>
        <end position="194"/>
    </location>
</feature>
<organism evidence="3 4">
    <name type="scientific">Dyella kyungheensis</name>
    <dbReference type="NCBI Taxonomy" id="1242174"/>
    <lineage>
        <taxon>Bacteria</taxon>
        <taxon>Pseudomonadati</taxon>
        <taxon>Pseudomonadota</taxon>
        <taxon>Gammaproteobacteria</taxon>
        <taxon>Lysobacterales</taxon>
        <taxon>Rhodanobacteraceae</taxon>
        <taxon>Dyella</taxon>
    </lineage>
</organism>
<dbReference type="InterPro" id="IPR036761">
    <property type="entry name" value="TTHA0802/YceI-like_sf"/>
</dbReference>
<proteinExistence type="predicted"/>
<dbReference type="PANTHER" id="PTHR34406">
    <property type="entry name" value="PROTEIN YCEI"/>
    <property type="match status" value="1"/>
</dbReference>
<dbReference type="SUPFAM" id="SSF101874">
    <property type="entry name" value="YceI-like"/>
    <property type="match status" value="1"/>
</dbReference>
<evidence type="ECO:0000259" key="2">
    <source>
        <dbReference type="SMART" id="SM00867"/>
    </source>
</evidence>
<dbReference type="RefSeq" id="WP_204634893.1">
    <property type="nucleotide sequence ID" value="NZ_CP183983.1"/>
</dbReference>
<sequence length="194" mass="21365">MSLPLASCCLALLLLTMLPAQAADYRIDPARSHADFGVRLFWLSQINGRFEEIDGDVTLSSLHDTAVVDAHIAVESIHMGSERIRRWVLAPDFFDASRFPSIHFISDPISLAMLEKGGNLDGTLTLRGVTKPARFEVLPSHCPLDTPQQCVISVRGTIQRSDFGMSNHRTAISDQVQLGMMISLDYPIRSATAD</sequence>
<dbReference type="EMBL" id="JADIKC010000002">
    <property type="protein sequence ID" value="MBM7120428.1"/>
    <property type="molecule type" value="Genomic_DNA"/>
</dbReference>
<dbReference type="Gene3D" id="2.40.128.110">
    <property type="entry name" value="Lipid/polyisoprenoid-binding, YceI-like"/>
    <property type="match status" value="1"/>
</dbReference>
<comment type="caution">
    <text evidence="3">The sequence shown here is derived from an EMBL/GenBank/DDBJ whole genome shotgun (WGS) entry which is preliminary data.</text>
</comment>
<gene>
    <name evidence="3" type="ORF">ISP20_04565</name>
</gene>
<accession>A0ABS2JQV3</accession>
<feature type="signal peptide" evidence="1">
    <location>
        <begin position="1"/>
        <end position="22"/>
    </location>
</feature>
<feature type="domain" description="Lipid/polyisoprenoid-binding YceI-like" evidence="2">
    <location>
        <begin position="24"/>
        <end position="185"/>
    </location>
</feature>
<dbReference type="InterPro" id="IPR007372">
    <property type="entry name" value="Lipid/polyisoprenoid-bd_YceI"/>
</dbReference>
<evidence type="ECO:0000313" key="3">
    <source>
        <dbReference type="EMBL" id="MBM7120428.1"/>
    </source>
</evidence>
<dbReference type="SMART" id="SM00867">
    <property type="entry name" value="YceI"/>
    <property type="match status" value="1"/>
</dbReference>
<keyword evidence="4" id="KW-1185">Reference proteome</keyword>
<reference evidence="3 4" key="1">
    <citation type="submission" date="2020-10" db="EMBL/GenBank/DDBJ databases">
        <title>Phylogeny of dyella-like bacteria.</title>
        <authorList>
            <person name="Fu J."/>
        </authorList>
    </citation>
    <scope>NUCLEOTIDE SEQUENCE [LARGE SCALE GENOMIC DNA]</scope>
    <source>
        <strain evidence="3 4">THG-B117</strain>
    </source>
</reference>
<evidence type="ECO:0000313" key="4">
    <source>
        <dbReference type="Proteomes" id="UP001430065"/>
    </source>
</evidence>
<dbReference type="PANTHER" id="PTHR34406:SF1">
    <property type="entry name" value="PROTEIN YCEI"/>
    <property type="match status" value="1"/>
</dbReference>
<dbReference type="Proteomes" id="UP001430065">
    <property type="component" value="Unassembled WGS sequence"/>
</dbReference>
<dbReference type="Pfam" id="PF04264">
    <property type="entry name" value="YceI"/>
    <property type="match status" value="1"/>
</dbReference>
<evidence type="ECO:0000256" key="1">
    <source>
        <dbReference type="SAM" id="SignalP"/>
    </source>
</evidence>